<dbReference type="NCBIfam" id="TIGR00121">
    <property type="entry name" value="birA_ligase"/>
    <property type="match status" value="1"/>
</dbReference>
<evidence type="ECO:0000256" key="6">
    <source>
        <dbReference type="ARBA" id="ARBA00047846"/>
    </source>
</evidence>
<dbReference type="Pfam" id="PF02237">
    <property type="entry name" value="BPL_C"/>
    <property type="match status" value="1"/>
</dbReference>
<dbReference type="EC" id="6.3.4.15" evidence="5"/>
<dbReference type="InterPro" id="IPR004408">
    <property type="entry name" value="Biotin_CoA_COase_ligase"/>
</dbReference>
<dbReference type="Gene3D" id="3.30.930.10">
    <property type="entry name" value="Bira Bifunctional Protein, Domain 2"/>
    <property type="match status" value="1"/>
</dbReference>
<keyword evidence="1 8" id="KW-0436">Ligase</keyword>
<comment type="caution">
    <text evidence="8">The sequence shown here is derived from an EMBL/GenBank/DDBJ whole genome shotgun (WGS) entry which is preliminary data.</text>
</comment>
<organism evidence="8 9">
    <name type="scientific">Otariodibacter oris</name>
    <dbReference type="NCBI Taxonomy" id="1032623"/>
    <lineage>
        <taxon>Bacteria</taxon>
        <taxon>Pseudomonadati</taxon>
        <taxon>Pseudomonadota</taxon>
        <taxon>Gammaproteobacteria</taxon>
        <taxon>Pasteurellales</taxon>
        <taxon>Pasteurellaceae</taxon>
        <taxon>Otariodibacter</taxon>
    </lineage>
</organism>
<dbReference type="InterPro" id="IPR004143">
    <property type="entry name" value="BPL_LPL_catalytic"/>
</dbReference>
<evidence type="ECO:0000256" key="1">
    <source>
        <dbReference type="ARBA" id="ARBA00022598"/>
    </source>
</evidence>
<dbReference type="EMBL" id="RBJC01000011">
    <property type="protein sequence ID" value="RKR70609.1"/>
    <property type="molecule type" value="Genomic_DNA"/>
</dbReference>
<evidence type="ECO:0000313" key="9">
    <source>
        <dbReference type="Proteomes" id="UP000280099"/>
    </source>
</evidence>
<keyword evidence="9" id="KW-1185">Reference proteome</keyword>
<dbReference type="PROSITE" id="PS51733">
    <property type="entry name" value="BPL_LPL_CATALYTIC"/>
    <property type="match status" value="1"/>
</dbReference>
<sequence length="255" mass="29018">MILLNQAEIQRALNYGQAIVFTEINSTNEYLLNHHNQLPSGSVCLAETQTAGRGRRGRKWYSPLSKNLYFSMLWRYSSINISQIAPLSLVVAIVIAETFQQLNVQDIQIKWPNDIYYQGKKMGGILIESRANRHSIDLVIGIGLNLSMNAIDPSIVNQAWSDLSNYQLDRNNLAALLAQRLQKMLVEFPQHTFSDYLPQWNQFDLFYKKPVKLLTEKGEIHGIANGINNKGELLLEQDNKMTPFAIGEISLRPDN</sequence>
<dbReference type="SUPFAM" id="SSF50037">
    <property type="entry name" value="C-terminal domain of transcriptional repressors"/>
    <property type="match status" value="1"/>
</dbReference>
<gene>
    <name evidence="8" type="ORF">DES31_1859</name>
</gene>
<dbReference type="GO" id="GO:0004077">
    <property type="term" value="F:biotin--[biotin carboxyl-carrier protein] ligase activity"/>
    <property type="evidence" value="ECO:0007669"/>
    <property type="project" value="UniProtKB-EC"/>
</dbReference>
<dbReference type="GO" id="GO:0005524">
    <property type="term" value="F:ATP binding"/>
    <property type="evidence" value="ECO:0007669"/>
    <property type="project" value="UniProtKB-KW"/>
</dbReference>
<dbReference type="InterPro" id="IPR003142">
    <property type="entry name" value="BPL_C"/>
</dbReference>
<evidence type="ECO:0000256" key="4">
    <source>
        <dbReference type="ARBA" id="ARBA00023267"/>
    </source>
</evidence>
<dbReference type="OrthoDB" id="9807064at2"/>
<evidence type="ECO:0000256" key="2">
    <source>
        <dbReference type="ARBA" id="ARBA00022741"/>
    </source>
</evidence>
<keyword evidence="3" id="KW-0067">ATP-binding</keyword>
<keyword evidence="2" id="KW-0547">Nucleotide-binding</keyword>
<dbReference type="PANTHER" id="PTHR12835:SF5">
    <property type="entry name" value="BIOTIN--PROTEIN LIGASE"/>
    <property type="match status" value="1"/>
</dbReference>
<dbReference type="PANTHER" id="PTHR12835">
    <property type="entry name" value="BIOTIN PROTEIN LIGASE"/>
    <property type="match status" value="1"/>
</dbReference>
<dbReference type="InterPro" id="IPR045864">
    <property type="entry name" value="aa-tRNA-synth_II/BPL/LPL"/>
</dbReference>
<evidence type="ECO:0000256" key="5">
    <source>
        <dbReference type="ARBA" id="ARBA00024227"/>
    </source>
</evidence>
<name>A0A420XEW6_9PAST</name>
<dbReference type="Proteomes" id="UP000280099">
    <property type="component" value="Unassembled WGS sequence"/>
</dbReference>
<reference evidence="8 9" key="1">
    <citation type="submission" date="2018-10" db="EMBL/GenBank/DDBJ databases">
        <title>Genomic Encyclopedia of Type Strains, Phase IV (KMG-IV): sequencing the most valuable type-strain genomes for metagenomic binning, comparative biology and taxonomic classification.</title>
        <authorList>
            <person name="Goeker M."/>
        </authorList>
    </citation>
    <scope>NUCLEOTIDE SEQUENCE [LARGE SCALE GENOMIC DNA]</scope>
    <source>
        <strain evidence="8 9">DSM 23800</strain>
    </source>
</reference>
<evidence type="ECO:0000259" key="7">
    <source>
        <dbReference type="PROSITE" id="PS51733"/>
    </source>
</evidence>
<dbReference type="Pfam" id="PF03099">
    <property type="entry name" value="BPL_LplA_LipB"/>
    <property type="match status" value="1"/>
</dbReference>
<dbReference type="CDD" id="cd16442">
    <property type="entry name" value="BPL"/>
    <property type="match status" value="1"/>
</dbReference>
<keyword evidence="4" id="KW-0092">Biotin</keyword>
<dbReference type="AlphaFoldDB" id="A0A420XEW6"/>
<dbReference type="RefSeq" id="WP_121124246.1">
    <property type="nucleotide sequence ID" value="NZ_CP016604.1"/>
</dbReference>
<dbReference type="SUPFAM" id="SSF55681">
    <property type="entry name" value="Class II aaRS and biotin synthetases"/>
    <property type="match status" value="1"/>
</dbReference>
<dbReference type="InterPro" id="IPR008988">
    <property type="entry name" value="Transcriptional_repressor_C"/>
</dbReference>
<accession>A0A420XEW6</accession>
<dbReference type="Gene3D" id="2.30.30.100">
    <property type="match status" value="1"/>
</dbReference>
<evidence type="ECO:0000256" key="3">
    <source>
        <dbReference type="ARBA" id="ARBA00022840"/>
    </source>
</evidence>
<proteinExistence type="predicted"/>
<evidence type="ECO:0000313" key="8">
    <source>
        <dbReference type="EMBL" id="RKR70609.1"/>
    </source>
</evidence>
<protein>
    <recommendedName>
        <fullName evidence="5">biotin--[biotin carboxyl-carrier protein] ligase</fullName>
        <ecNumber evidence="5">6.3.4.15</ecNumber>
    </recommendedName>
</protein>
<feature type="domain" description="BPL/LPL catalytic" evidence="7">
    <location>
        <begin position="3"/>
        <end position="189"/>
    </location>
</feature>
<comment type="catalytic activity">
    <reaction evidence="6">
        <text>biotin + L-lysyl-[protein] + ATP = N(6)-biotinyl-L-lysyl-[protein] + AMP + diphosphate + H(+)</text>
        <dbReference type="Rhea" id="RHEA:11756"/>
        <dbReference type="Rhea" id="RHEA-COMP:9752"/>
        <dbReference type="Rhea" id="RHEA-COMP:10505"/>
        <dbReference type="ChEBI" id="CHEBI:15378"/>
        <dbReference type="ChEBI" id="CHEBI:29969"/>
        <dbReference type="ChEBI" id="CHEBI:30616"/>
        <dbReference type="ChEBI" id="CHEBI:33019"/>
        <dbReference type="ChEBI" id="CHEBI:57586"/>
        <dbReference type="ChEBI" id="CHEBI:83144"/>
        <dbReference type="ChEBI" id="CHEBI:456215"/>
        <dbReference type="EC" id="6.3.4.15"/>
    </reaction>
</comment>
<dbReference type="GO" id="GO:0005737">
    <property type="term" value="C:cytoplasm"/>
    <property type="evidence" value="ECO:0007669"/>
    <property type="project" value="TreeGrafter"/>
</dbReference>